<comment type="caution">
    <text evidence="1">The sequence shown here is derived from an EMBL/GenBank/DDBJ whole genome shotgun (WGS) entry which is preliminary data.</text>
</comment>
<protein>
    <recommendedName>
        <fullName evidence="3">Pilus assembly protein TadE</fullName>
    </recommendedName>
</protein>
<dbReference type="STRING" id="1386089.N865_09460"/>
<dbReference type="RefSeq" id="WP_034800419.1">
    <property type="nucleotide sequence ID" value="NZ_AWSA01000001.1"/>
</dbReference>
<dbReference type="NCBIfam" id="NF041390">
    <property type="entry name" value="TadE_Rv3655c"/>
    <property type="match status" value="1"/>
</dbReference>
<dbReference type="Proteomes" id="UP000019489">
    <property type="component" value="Unassembled WGS sequence"/>
</dbReference>
<dbReference type="OrthoDB" id="4871610at2"/>
<name>W9GBS6_9MICO</name>
<evidence type="ECO:0000313" key="1">
    <source>
        <dbReference type="EMBL" id="EWT03661.1"/>
    </source>
</evidence>
<keyword evidence="2" id="KW-1185">Reference proteome</keyword>
<accession>W9GBS6</accession>
<dbReference type="EMBL" id="AWSA01000001">
    <property type="protein sequence ID" value="EWT03661.1"/>
    <property type="molecule type" value="Genomic_DNA"/>
</dbReference>
<dbReference type="eggNOG" id="ENOG5033A2X">
    <property type="taxonomic scope" value="Bacteria"/>
</dbReference>
<dbReference type="AlphaFoldDB" id="W9GBS6"/>
<reference evidence="1 2" key="1">
    <citation type="submission" date="2013-08" db="EMBL/GenBank/DDBJ databases">
        <title>Intrasporangium oryzae NRRL B-24470.</title>
        <authorList>
            <person name="Liu H."/>
            <person name="Wang G."/>
        </authorList>
    </citation>
    <scope>NUCLEOTIDE SEQUENCE [LARGE SCALE GENOMIC DNA]</scope>
    <source>
        <strain evidence="1 2">NRRL B-24470</strain>
    </source>
</reference>
<proteinExistence type="predicted"/>
<gene>
    <name evidence="1" type="ORF">N865_09460</name>
</gene>
<sequence length="109" mass="11003">MVTAELAVALPAVTLVLVVCAAGLMAGVDQIRCVDAARLAGRAAARGDPVEEARRLALTAAPAGAEIDLVTAGDEVHVVVRARSGEWGIVPGWTVSASAITPVEIPSPP</sequence>
<dbReference type="PATRIC" id="fig|1386089.3.peg.151"/>
<dbReference type="InterPro" id="IPR049790">
    <property type="entry name" value="Rv3655c/TadE"/>
</dbReference>
<organism evidence="1 2">
    <name type="scientific">Intrasporangium oryzae NRRL B-24470</name>
    <dbReference type="NCBI Taxonomy" id="1386089"/>
    <lineage>
        <taxon>Bacteria</taxon>
        <taxon>Bacillati</taxon>
        <taxon>Actinomycetota</taxon>
        <taxon>Actinomycetes</taxon>
        <taxon>Micrococcales</taxon>
        <taxon>Intrasporangiaceae</taxon>
        <taxon>Intrasporangium</taxon>
    </lineage>
</organism>
<evidence type="ECO:0008006" key="3">
    <source>
        <dbReference type="Google" id="ProtNLM"/>
    </source>
</evidence>
<evidence type="ECO:0000313" key="2">
    <source>
        <dbReference type="Proteomes" id="UP000019489"/>
    </source>
</evidence>